<feature type="compositionally biased region" description="Basic residues" evidence="1">
    <location>
        <begin position="138"/>
        <end position="152"/>
    </location>
</feature>
<feature type="region of interest" description="Disordered" evidence="1">
    <location>
        <begin position="1"/>
        <end position="159"/>
    </location>
</feature>
<dbReference type="EMBL" id="CATQJL010000316">
    <property type="protein sequence ID" value="CAJ0606499.1"/>
    <property type="molecule type" value="Genomic_DNA"/>
</dbReference>
<feature type="non-terminal residue" evidence="2">
    <location>
        <position position="159"/>
    </location>
</feature>
<keyword evidence="3" id="KW-1185">Reference proteome</keyword>
<feature type="compositionally biased region" description="Polar residues" evidence="1">
    <location>
        <begin position="103"/>
        <end position="127"/>
    </location>
</feature>
<sequence length="159" mass="17818">MKRIRRIFSRKANADEEAEQSSKLRQSYWRRHPIPSSRKESSGSANTRRKAQRFIAGGKNAPRKLASKGQFSKDRIRHILGHAKVDAKSHEELEKKEIKHTRTPSQTSGSNKPSEGPTAPTSTTSDKGNAAKTPEVLKKKKLGAATQRRRKYGNVSEES</sequence>
<evidence type="ECO:0000313" key="3">
    <source>
        <dbReference type="Proteomes" id="UP001176961"/>
    </source>
</evidence>
<gene>
    <name evidence="2" type="ORF">CYNAS_LOCUS18482</name>
</gene>
<evidence type="ECO:0000313" key="2">
    <source>
        <dbReference type="EMBL" id="CAJ0606499.1"/>
    </source>
</evidence>
<protein>
    <submittedName>
        <fullName evidence="2">Uncharacterized protein</fullName>
    </submittedName>
</protein>
<dbReference type="AlphaFoldDB" id="A0AA36MBA1"/>
<accession>A0AA36MBA1</accession>
<comment type="caution">
    <text evidence="2">The sequence shown here is derived from an EMBL/GenBank/DDBJ whole genome shotgun (WGS) entry which is preliminary data.</text>
</comment>
<dbReference type="Proteomes" id="UP001176961">
    <property type="component" value="Unassembled WGS sequence"/>
</dbReference>
<feature type="compositionally biased region" description="Basic and acidic residues" evidence="1">
    <location>
        <begin position="83"/>
        <end position="97"/>
    </location>
</feature>
<proteinExistence type="predicted"/>
<organism evidence="2 3">
    <name type="scientific">Cylicocyclus nassatus</name>
    <name type="common">Nematode worm</name>
    <dbReference type="NCBI Taxonomy" id="53992"/>
    <lineage>
        <taxon>Eukaryota</taxon>
        <taxon>Metazoa</taxon>
        <taxon>Ecdysozoa</taxon>
        <taxon>Nematoda</taxon>
        <taxon>Chromadorea</taxon>
        <taxon>Rhabditida</taxon>
        <taxon>Rhabditina</taxon>
        <taxon>Rhabditomorpha</taxon>
        <taxon>Strongyloidea</taxon>
        <taxon>Strongylidae</taxon>
        <taxon>Cylicocyclus</taxon>
    </lineage>
</organism>
<name>A0AA36MBA1_CYLNA</name>
<evidence type="ECO:0000256" key="1">
    <source>
        <dbReference type="SAM" id="MobiDB-lite"/>
    </source>
</evidence>
<reference evidence="2" key="1">
    <citation type="submission" date="2023-07" db="EMBL/GenBank/DDBJ databases">
        <authorList>
            <consortium name="CYATHOMIX"/>
        </authorList>
    </citation>
    <scope>NUCLEOTIDE SEQUENCE</scope>
    <source>
        <strain evidence="2">N/A</strain>
    </source>
</reference>